<dbReference type="AlphaFoldDB" id="A0A9Q1JEU2"/>
<protein>
    <submittedName>
        <fullName evidence="1">Uncharacterized protein</fullName>
    </submittedName>
</protein>
<proteinExistence type="predicted"/>
<reference evidence="1" key="1">
    <citation type="journal article" date="2023" name="Science">
        <title>Genome structures resolve the early diversification of teleost fishes.</title>
        <authorList>
            <person name="Parey E."/>
            <person name="Louis A."/>
            <person name="Montfort J."/>
            <person name="Bouchez O."/>
            <person name="Roques C."/>
            <person name="Iampietro C."/>
            <person name="Lluch J."/>
            <person name="Castinel A."/>
            <person name="Donnadieu C."/>
            <person name="Desvignes T."/>
            <person name="Floi Bucao C."/>
            <person name="Jouanno E."/>
            <person name="Wen M."/>
            <person name="Mejri S."/>
            <person name="Dirks R."/>
            <person name="Jansen H."/>
            <person name="Henkel C."/>
            <person name="Chen W.J."/>
            <person name="Zahm M."/>
            <person name="Cabau C."/>
            <person name="Klopp C."/>
            <person name="Thompson A.W."/>
            <person name="Robinson-Rechavi M."/>
            <person name="Braasch I."/>
            <person name="Lecointre G."/>
            <person name="Bobe J."/>
            <person name="Postlethwait J.H."/>
            <person name="Berthelot C."/>
            <person name="Roest Crollius H."/>
            <person name="Guiguen Y."/>
        </authorList>
    </citation>
    <scope>NUCLEOTIDE SEQUENCE</scope>
    <source>
        <strain evidence="1">WJC10195</strain>
    </source>
</reference>
<dbReference type="Proteomes" id="UP001152622">
    <property type="component" value="Chromosome 1"/>
</dbReference>
<evidence type="ECO:0000313" key="2">
    <source>
        <dbReference type="Proteomes" id="UP001152622"/>
    </source>
</evidence>
<evidence type="ECO:0000313" key="1">
    <source>
        <dbReference type="EMBL" id="KAJ8382888.1"/>
    </source>
</evidence>
<keyword evidence="2" id="KW-1185">Reference proteome</keyword>
<dbReference type="EMBL" id="JAINUF010000001">
    <property type="protein sequence ID" value="KAJ8382888.1"/>
    <property type="molecule type" value="Genomic_DNA"/>
</dbReference>
<organism evidence="1 2">
    <name type="scientific">Synaphobranchus kaupii</name>
    <name type="common">Kaup's arrowtooth eel</name>
    <dbReference type="NCBI Taxonomy" id="118154"/>
    <lineage>
        <taxon>Eukaryota</taxon>
        <taxon>Metazoa</taxon>
        <taxon>Chordata</taxon>
        <taxon>Craniata</taxon>
        <taxon>Vertebrata</taxon>
        <taxon>Euteleostomi</taxon>
        <taxon>Actinopterygii</taxon>
        <taxon>Neopterygii</taxon>
        <taxon>Teleostei</taxon>
        <taxon>Anguilliformes</taxon>
        <taxon>Synaphobranchidae</taxon>
        <taxon>Synaphobranchus</taxon>
    </lineage>
</organism>
<comment type="caution">
    <text evidence="1">The sequence shown here is derived from an EMBL/GenBank/DDBJ whole genome shotgun (WGS) entry which is preliminary data.</text>
</comment>
<sequence>MNLEGLEMIAVLVVVVLFVKVLEQFGLLEANYDDGKRVAFRRLTANEERLGGGTARGGRRDERRSAPAVRDVRSVLHAPCLAVAAVSVSCVLTRAAAGRDRLINAAKAQALGHTLPAVRKLPAALPLYGPRLQLLRLFVMPLHF</sequence>
<gene>
    <name evidence="1" type="ORF">SKAU_G00036660</name>
</gene>
<name>A0A9Q1JEU2_SYNKA</name>
<accession>A0A9Q1JEU2</accession>